<keyword evidence="1" id="KW-1185">Reference proteome</keyword>
<sequence length="98" mass="12498">MLIDLVVVKTLEKIMRMLCRHKRHLPLNLLDWHSIHNRHSMNRFLDWSKMWRYMRVDSWMNSNWWRTYHRLECALLKHLIRMWLMSIVRIRFILFYCL</sequence>
<evidence type="ECO:0000313" key="2">
    <source>
        <dbReference type="WBParaSite" id="Minc3s00028g01765"/>
    </source>
</evidence>
<name>A0A914KKD2_MELIC</name>
<dbReference type="Proteomes" id="UP000887563">
    <property type="component" value="Unplaced"/>
</dbReference>
<organism evidence="1 2">
    <name type="scientific">Meloidogyne incognita</name>
    <name type="common">Southern root-knot nematode worm</name>
    <name type="synonym">Oxyuris incognita</name>
    <dbReference type="NCBI Taxonomy" id="6306"/>
    <lineage>
        <taxon>Eukaryota</taxon>
        <taxon>Metazoa</taxon>
        <taxon>Ecdysozoa</taxon>
        <taxon>Nematoda</taxon>
        <taxon>Chromadorea</taxon>
        <taxon>Rhabditida</taxon>
        <taxon>Tylenchina</taxon>
        <taxon>Tylenchomorpha</taxon>
        <taxon>Tylenchoidea</taxon>
        <taxon>Meloidogynidae</taxon>
        <taxon>Meloidogyninae</taxon>
        <taxon>Meloidogyne</taxon>
        <taxon>Meloidogyne incognita group</taxon>
    </lineage>
</organism>
<protein>
    <submittedName>
        <fullName evidence="2">Candidate secreted effector</fullName>
    </submittedName>
</protein>
<dbReference type="WBParaSite" id="Minc3s00028g01765">
    <property type="protein sequence ID" value="Minc3s00028g01765"/>
    <property type="gene ID" value="Minc3s00028g01765"/>
</dbReference>
<dbReference type="AlphaFoldDB" id="A0A914KKD2"/>
<reference evidence="2" key="1">
    <citation type="submission" date="2022-11" db="UniProtKB">
        <authorList>
            <consortium name="WormBaseParasite"/>
        </authorList>
    </citation>
    <scope>IDENTIFICATION</scope>
</reference>
<proteinExistence type="predicted"/>
<accession>A0A914KKD2</accession>
<evidence type="ECO:0000313" key="1">
    <source>
        <dbReference type="Proteomes" id="UP000887563"/>
    </source>
</evidence>